<proteinExistence type="inferred from homology"/>
<evidence type="ECO:0000313" key="5">
    <source>
        <dbReference type="EMBL" id="MFD2065467.1"/>
    </source>
</evidence>
<reference evidence="6" key="1">
    <citation type="journal article" date="2019" name="Int. J. Syst. Evol. Microbiol.">
        <title>The Global Catalogue of Microorganisms (GCM) 10K type strain sequencing project: providing services to taxonomists for standard genome sequencing and annotation.</title>
        <authorList>
            <consortium name="The Broad Institute Genomics Platform"/>
            <consortium name="The Broad Institute Genome Sequencing Center for Infectious Disease"/>
            <person name="Wu L."/>
            <person name="Ma J."/>
        </authorList>
    </citation>
    <scope>NUCLEOTIDE SEQUENCE [LARGE SCALE GENOMIC DNA]</scope>
    <source>
        <strain evidence="6">JCM 16545</strain>
    </source>
</reference>
<keyword evidence="2" id="KW-0719">Serine esterase</keyword>
<evidence type="ECO:0000256" key="3">
    <source>
        <dbReference type="ARBA" id="ARBA00022801"/>
    </source>
</evidence>
<comment type="caution">
    <text evidence="5">The sequence shown here is derived from an EMBL/GenBank/DDBJ whole genome shotgun (WGS) entry which is preliminary data.</text>
</comment>
<evidence type="ECO:0000259" key="4">
    <source>
        <dbReference type="Pfam" id="PF00561"/>
    </source>
</evidence>
<dbReference type="Proteomes" id="UP001597369">
    <property type="component" value="Unassembled WGS sequence"/>
</dbReference>
<dbReference type="RefSeq" id="WP_229959842.1">
    <property type="nucleotide sequence ID" value="NZ_JAJJWI010000006.1"/>
</dbReference>
<keyword evidence="6" id="KW-1185">Reference proteome</keyword>
<keyword evidence="3 5" id="KW-0378">Hydrolase</keyword>
<organism evidence="5 6">
    <name type="scientific">Pontibacter silvestris</name>
    <dbReference type="NCBI Taxonomy" id="2305183"/>
    <lineage>
        <taxon>Bacteria</taxon>
        <taxon>Pseudomonadati</taxon>
        <taxon>Bacteroidota</taxon>
        <taxon>Cytophagia</taxon>
        <taxon>Cytophagales</taxon>
        <taxon>Hymenobacteraceae</taxon>
        <taxon>Pontibacter</taxon>
    </lineage>
</organism>
<sequence length="317" mass="36085">MPVVASNYKPPFYFFNGHLQTIIPGLFRQVEGVEYERERIVTPDNDFIDVDWSRVGSKSLLILSHGLEGDSGRPYILGMVREFNKRGIDALAWNYRSCSGEPNKLLRFYHLGASDDLNSVVHHARGKAHYDTIYLVGFSAGGNITLKYLGEAPNLVPKEVKRAAAFSVPIDLKASTKKISKVYTRRFMKTLVQKLEQKKQLFPGQLDLNDYSLSWSFPEFDDRYTAPLHGFKNADEYYARSSSKQFLTNIQIPTLLVNAQNDPFLAKECYPIEEANQNPNFYFEAPEQGGHVGFPEGFRNNIYYAEARAAAFLLKEK</sequence>
<dbReference type="InterPro" id="IPR050960">
    <property type="entry name" value="AB_hydrolase_4_sf"/>
</dbReference>
<dbReference type="InterPro" id="IPR012020">
    <property type="entry name" value="ABHD4"/>
</dbReference>
<dbReference type="PROSITE" id="PS01133">
    <property type="entry name" value="UPF0017"/>
    <property type="match status" value="1"/>
</dbReference>
<dbReference type="InterPro" id="IPR029058">
    <property type="entry name" value="AB_hydrolase_fold"/>
</dbReference>
<dbReference type="PIRSF" id="PIRSF005211">
    <property type="entry name" value="Ab_hydro_YheT"/>
    <property type="match status" value="1"/>
</dbReference>
<protein>
    <submittedName>
        <fullName evidence="5">YheT family hydrolase</fullName>
    </submittedName>
</protein>
<dbReference type="InterPro" id="IPR000952">
    <property type="entry name" value="AB_hydrolase_4_CS"/>
</dbReference>
<dbReference type="PANTHER" id="PTHR10794">
    <property type="entry name" value="ABHYDROLASE DOMAIN-CONTAINING PROTEIN"/>
    <property type="match status" value="1"/>
</dbReference>
<accession>A0ABW4WS37</accession>
<dbReference type="GO" id="GO:0016787">
    <property type="term" value="F:hydrolase activity"/>
    <property type="evidence" value="ECO:0007669"/>
    <property type="project" value="UniProtKB-KW"/>
</dbReference>
<name>A0ABW4WS37_9BACT</name>
<dbReference type="Pfam" id="PF00561">
    <property type="entry name" value="Abhydrolase_1"/>
    <property type="match status" value="1"/>
</dbReference>
<dbReference type="SUPFAM" id="SSF53474">
    <property type="entry name" value="alpha/beta-Hydrolases"/>
    <property type="match status" value="1"/>
</dbReference>
<dbReference type="EMBL" id="JBHUHV010000002">
    <property type="protein sequence ID" value="MFD2065467.1"/>
    <property type="molecule type" value="Genomic_DNA"/>
</dbReference>
<dbReference type="Gene3D" id="3.40.50.1820">
    <property type="entry name" value="alpha/beta hydrolase"/>
    <property type="match status" value="1"/>
</dbReference>
<feature type="domain" description="AB hydrolase-1" evidence="4">
    <location>
        <begin position="60"/>
        <end position="297"/>
    </location>
</feature>
<gene>
    <name evidence="5" type="ORF">ACFSKU_01120</name>
</gene>
<dbReference type="InterPro" id="IPR000073">
    <property type="entry name" value="AB_hydrolase_1"/>
</dbReference>
<evidence type="ECO:0000256" key="1">
    <source>
        <dbReference type="ARBA" id="ARBA00010884"/>
    </source>
</evidence>
<evidence type="ECO:0000313" key="6">
    <source>
        <dbReference type="Proteomes" id="UP001597369"/>
    </source>
</evidence>
<dbReference type="PANTHER" id="PTHR10794:SF94">
    <property type="entry name" value="ESTERASE YHET-RELATED"/>
    <property type="match status" value="1"/>
</dbReference>
<comment type="similarity">
    <text evidence="1">Belongs to the AB hydrolase superfamily. AB hydrolase 4 family.</text>
</comment>
<evidence type="ECO:0000256" key="2">
    <source>
        <dbReference type="ARBA" id="ARBA00022487"/>
    </source>
</evidence>